<dbReference type="EMBL" id="DSOL01000061">
    <property type="protein sequence ID" value="HEN27484.1"/>
    <property type="molecule type" value="Genomic_DNA"/>
</dbReference>
<dbReference type="AlphaFoldDB" id="A0A7C2K2S5"/>
<dbReference type="NCBIfam" id="TIGR01214">
    <property type="entry name" value="rmlD"/>
    <property type="match status" value="1"/>
</dbReference>
<reference evidence="4" key="1">
    <citation type="journal article" date="2020" name="mSystems">
        <title>Genome- and Community-Level Interaction Insights into Carbon Utilization and Element Cycling Functions of Hydrothermarchaeota in Hydrothermal Sediment.</title>
        <authorList>
            <person name="Zhou Z."/>
            <person name="Liu Y."/>
            <person name="Xu W."/>
            <person name="Pan J."/>
            <person name="Luo Z.H."/>
            <person name="Li M."/>
        </authorList>
    </citation>
    <scope>NUCLEOTIDE SEQUENCE [LARGE SCALE GENOMIC DNA]</scope>
    <source>
        <strain evidence="4">SpSt-34</strain>
    </source>
</reference>
<comment type="pathway">
    <text evidence="2">Carbohydrate biosynthesis; dTDP-L-rhamnose biosynthesis.</text>
</comment>
<dbReference type="InterPro" id="IPR036291">
    <property type="entry name" value="NAD(P)-bd_dom_sf"/>
</dbReference>
<dbReference type="SUPFAM" id="SSF51735">
    <property type="entry name" value="NAD(P)-binding Rossmann-fold domains"/>
    <property type="match status" value="1"/>
</dbReference>
<dbReference type="InterPro" id="IPR005913">
    <property type="entry name" value="dTDP_dehydrorham_reduct"/>
</dbReference>
<dbReference type="GO" id="GO:0008831">
    <property type="term" value="F:dTDP-4-dehydrorhamnose reductase activity"/>
    <property type="evidence" value="ECO:0007669"/>
    <property type="project" value="UniProtKB-EC"/>
</dbReference>
<evidence type="ECO:0000259" key="3">
    <source>
        <dbReference type="Pfam" id="PF04321"/>
    </source>
</evidence>
<dbReference type="Gene3D" id="3.90.25.10">
    <property type="entry name" value="UDP-galactose 4-epimerase, domain 1"/>
    <property type="match status" value="1"/>
</dbReference>
<comment type="caution">
    <text evidence="4">The sequence shown here is derived from an EMBL/GenBank/DDBJ whole genome shotgun (WGS) entry which is preliminary data.</text>
</comment>
<gene>
    <name evidence="4" type="primary">rfbD</name>
    <name evidence="4" type="ORF">ENQ77_02225</name>
</gene>
<evidence type="ECO:0000256" key="2">
    <source>
        <dbReference type="RuleBase" id="RU364082"/>
    </source>
</evidence>
<dbReference type="PANTHER" id="PTHR10491:SF4">
    <property type="entry name" value="METHIONINE ADENOSYLTRANSFERASE 2 SUBUNIT BETA"/>
    <property type="match status" value="1"/>
</dbReference>
<dbReference type="CDD" id="cd05254">
    <property type="entry name" value="dTDP_HR_like_SDR_e"/>
    <property type="match status" value="1"/>
</dbReference>
<dbReference type="Pfam" id="PF04321">
    <property type="entry name" value="RmlD_sub_bind"/>
    <property type="match status" value="1"/>
</dbReference>
<dbReference type="GO" id="GO:0019305">
    <property type="term" value="P:dTDP-rhamnose biosynthetic process"/>
    <property type="evidence" value="ECO:0007669"/>
    <property type="project" value="UniProtKB-UniPathway"/>
</dbReference>
<accession>A0A7C2K2S5</accession>
<protein>
    <recommendedName>
        <fullName evidence="2">dTDP-4-dehydrorhamnose reductase</fullName>
        <ecNumber evidence="2">1.1.1.133</ecNumber>
    </recommendedName>
</protein>
<feature type="domain" description="RmlD-like substrate binding" evidence="3">
    <location>
        <begin position="1"/>
        <end position="280"/>
    </location>
</feature>
<evidence type="ECO:0000313" key="4">
    <source>
        <dbReference type="EMBL" id="HEN27484.1"/>
    </source>
</evidence>
<organism evidence="4">
    <name type="scientific">candidate division WOR-3 bacterium</name>
    <dbReference type="NCBI Taxonomy" id="2052148"/>
    <lineage>
        <taxon>Bacteria</taxon>
        <taxon>Bacteria division WOR-3</taxon>
    </lineage>
</organism>
<dbReference type="InterPro" id="IPR029903">
    <property type="entry name" value="RmlD-like-bd"/>
</dbReference>
<comment type="similarity">
    <text evidence="1 2">Belongs to the dTDP-4-dehydrorhamnose reductase family.</text>
</comment>
<sequence>MKILVFGSKGQLGKELIKKLMERNFEVVGFSHEEVDITDYPKVEEAIREIKPDIIINATAYNKVDKAEEEPEIAFQVNAFAVKNLAELANKYSSILVHFSTDYVFDGKKGAPYTTIDLPNPINTYGKSKLQGEIFVREIAKRYFLIRVSWVFGFGKTNFPLKLIELASQNKVIRVATDQINSPTYTIDSAKGIIELILKGKFGLYHVANSGYCSRYEWAEEILKNWGWEGELLPAKTEDFPSLAKRPLFTALDASKFTEETGFIMPDWRDAVKRFIQKLREVGNVS</sequence>
<dbReference type="Gene3D" id="3.40.50.720">
    <property type="entry name" value="NAD(P)-binding Rossmann-like Domain"/>
    <property type="match status" value="1"/>
</dbReference>
<evidence type="ECO:0000256" key="1">
    <source>
        <dbReference type="ARBA" id="ARBA00010944"/>
    </source>
</evidence>
<dbReference type="GO" id="GO:0005829">
    <property type="term" value="C:cytosol"/>
    <property type="evidence" value="ECO:0007669"/>
    <property type="project" value="TreeGrafter"/>
</dbReference>
<keyword evidence="2 4" id="KW-0560">Oxidoreductase</keyword>
<dbReference type="EC" id="1.1.1.133" evidence="2"/>
<dbReference type="PANTHER" id="PTHR10491">
    <property type="entry name" value="DTDP-4-DEHYDRORHAMNOSE REDUCTASE"/>
    <property type="match status" value="1"/>
</dbReference>
<comment type="function">
    <text evidence="2">Catalyzes the reduction of dTDP-6-deoxy-L-lyxo-4-hexulose to yield dTDP-L-rhamnose.</text>
</comment>
<name>A0A7C2K2S5_UNCW3</name>
<dbReference type="UniPathway" id="UPA00124"/>
<keyword evidence="2" id="KW-0521">NADP</keyword>
<proteinExistence type="inferred from homology"/>